<gene>
    <name evidence="1" type="ORF">SERLADRAFT_416292</name>
</gene>
<protein>
    <recommendedName>
        <fullName evidence="2">Aprataxin and PNK-like factor PBZ domain-containing protein</fullName>
    </recommendedName>
</protein>
<dbReference type="KEGG" id="sla:SERLADRAFT_416292"/>
<name>F8NZV9_SERL9</name>
<evidence type="ECO:0008006" key="2">
    <source>
        <dbReference type="Google" id="ProtNLM"/>
    </source>
</evidence>
<proteinExistence type="predicted"/>
<evidence type="ECO:0000313" key="1">
    <source>
        <dbReference type="EMBL" id="EGO24080.1"/>
    </source>
</evidence>
<reference evidence="1" key="1">
    <citation type="submission" date="2011-04" db="EMBL/GenBank/DDBJ databases">
        <title>Evolution of plant cell wall degrading machinery underlies the functional diversity of forest fungi.</title>
        <authorList>
            <consortium name="US DOE Joint Genome Institute (JGI-PGF)"/>
            <person name="Eastwood D.C."/>
            <person name="Floudas D."/>
            <person name="Binder M."/>
            <person name="Majcherczyk A."/>
            <person name="Schneider P."/>
            <person name="Aerts A."/>
            <person name="Asiegbu F.O."/>
            <person name="Baker S.E."/>
            <person name="Barry K."/>
            <person name="Bendiksby M."/>
            <person name="Blumentritt M."/>
            <person name="Coutinho P.M."/>
            <person name="Cullen D."/>
            <person name="Cullen D."/>
            <person name="Gathman A."/>
            <person name="Goodell B."/>
            <person name="Henrissat B."/>
            <person name="Ihrmark K."/>
            <person name="Kauserud H."/>
            <person name="Kohler A."/>
            <person name="LaButti K."/>
            <person name="Lapidus A."/>
            <person name="Lavin J.L."/>
            <person name="Lee Y.-H."/>
            <person name="Lindquist E."/>
            <person name="Lilly W."/>
            <person name="Lucas S."/>
            <person name="Morin E."/>
            <person name="Murat C."/>
            <person name="Oguiza J.A."/>
            <person name="Park J."/>
            <person name="Pisabarro A.G."/>
            <person name="Riley R."/>
            <person name="Rosling A."/>
            <person name="Salamov A."/>
            <person name="Schmidt O."/>
            <person name="Schmutz J."/>
            <person name="Skrede I."/>
            <person name="Stenlid J."/>
            <person name="Wiebenga A."/>
            <person name="Xie X."/>
            <person name="Kues U."/>
            <person name="Hibbett D.S."/>
            <person name="Hoffmeister D."/>
            <person name="Hogberg N."/>
            <person name="Martin F."/>
            <person name="Grigoriev I.V."/>
            <person name="Watkinson S.C."/>
        </authorList>
    </citation>
    <scope>NUCLEOTIDE SEQUENCE</scope>
    <source>
        <strain evidence="1">S7.9</strain>
    </source>
</reference>
<dbReference type="AlphaFoldDB" id="F8NZV9"/>
<dbReference type="EMBL" id="GL945435">
    <property type="protein sequence ID" value="EGO24080.1"/>
    <property type="molecule type" value="Genomic_DNA"/>
</dbReference>
<dbReference type="GeneID" id="18813462"/>
<dbReference type="RefSeq" id="XP_007319842.1">
    <property type="nucleotide sequence ID" value="XM_007319780.1"/>
</dbReference>
<dbReference type="Proteomes" id="UP000008064">
    <property type="component" value="Unassembled WGS sequence"/>
</dbReference>
<dbReference type="OrthoDB" id="2745518at2759"/>
<accession>F8NZV9</accession>
<organism>
    <name type="scientific">Serpula lacrymans var. lacrymans (strain S7.9)</name>
    <name type="common">Dry rot fungus</name>
    <dbReference type="NCBI Taxonomy" id="578457"/>
    <lineage>
        <taxon>Eukaryota</taxon>
        <taxon>Fungi</taxon>
        <taxon>Dikarya</taxon>
        <taxon>Basidiomycota</taxon>
        <taxon>Agaricomycotina</taxon>
        <taxon>Agaricomycetes</taxon>
        <taxon>Agaricomycetidae</taxon>
        <taxon>Boletales</taxon>
        <taxon>Coniophorineae</taxon>
        <taxon>Serpulaceae</taxon>
        <taxon>Serpula</taxon>
    </lineage>
</organism>
<sequence>MDPFPFNADVADRILTYLPNFSSLLSAILSSRFVYSVYKARPNSISRAILYNQLGAALPPALRLVRCGTDNFRQSPVSELCREDELANKPEITCDEAVKMSHHLKVVNELEDLFSWRQKDRTSSTSRLSDMESLRFRRAMYRIWLFSSIYGRPSVPEGGFLFDEEDEAGANMLESIIKQRGFMSSFSASELQELERVMCFLSEIAKWSGDANTCFIIATRTWVGHALSCGPQTILQAYNGKLDELNVLEELDPDGTDSWVNGFLSDVITHSLLQHDIRATYDHSDKIILLDSVTGKEDQCKQCNETKGLRLWNASNWSYLRGRILPSSLSGHLKGLLIRNVSELGPFSDAVKLISFATLFDEIWDQKTPSYGHWDKQDWLCDDCVMVFIREHLHLWWLDCKRKLGHPIHPDCWYGYNCRTQTHSIHHASRLNHLCEPTRGSGL</sequence>
<dbReference type="HOGENOM" id="CLU_604185_0_0_1"/>